<evidence type="ECO:0000256" key="1">
    <source>
        <dbReference type="ARBA" id="ARBA00004651"/>
    </source>
</evidence>
<dbReference type="EMBL" id="QJSQ01000004">
    <property type="protein sequence ID" value="PYE25683.1"/>
    <property type="molecule type" value="Genomic_DNA"/>
</dbReference>
<keyword evidence="5 7" id="KW-1133">Transmembrane helix</keyword>
<dbReference type="AlphaFoldDB" id="A0A2V4U5C5"/>
<feature type="transmembrane region" description="Helical" evidence="7">
    <location>
        <begin position="478"/>
        <end position="496"/>
    </location>
</feature>
<feature type="transmembrane region" description="Helical" evidence="7">
    <location>
        <begin position="36"/>
        <end position="59"/>
    </location>
</feature>
<keyword evidence="6 7" id="KW-0472">Membrane</keyword>
<feature type="transmembrane region" description="Helical" evidence="7">
    <location>
        <begin position="453"/>
        <end position="472"/>
    </location>
</feature>
<feature type="transmembrane region" description="Helical" evidence="7">
    <location>
        <begin position="137"/>
        <end position="156"/>
    </location>
</feature>
<dbReference type="OrthoDB" id="6538131at2"/>
<feature type="transmembrane region" description="Helical" evidence="7">
    <location>
        <begin position="501"/>
        <end position="517"/>
    </location>
</feature>
<reference evidence="8 9" key="1">
    <citation type="submission" date="2018-06" db="EMBL/GenBank/DDBJ databases">
        <title>Genomic Encyclopedia of Type Strains, Phase IV (KMG-V): Genome sequencing to study the core and pangenomes of soil and plant-associated prokaryotes.</title>
        <authorList>
            <person name="Whitman W."/>
        </authorList>
    </citation>
    <scope>NUCLEOTIDE SEQUENCE [LARGE SCALE GENOMIC DNA]</scope>
    <source>
        <strain evidence="8 9">SRCL-318</strain>
    </source>
</reference>
<evidence type="ECO:0000256" key="7">
    <source>
        <dbReference type="SAM" id="Phobius"/>
    </source>
</evidence>
<gene>
    <name evidence="8" type="ORF">C7410_104263</name>
</gene>
<accession>A0A2V4U5C5</accession>
<organism evidence="8 9">
    <name type="scientific">Paraburkholderia silvatlantica</name>
    <dbReference type="NCBI Taxonomy" id="321895"/>
    <lineage>
        <taxon>Bacteria</taxon>
        <taxon>Pseudomonadati</taxon>
        <taxon>Pseudomonadota</taxon>
        <taxon>Betaproteobacteria</taxon>
        <taxon>Burkholderiales</taxon>
        <taxon>Burkholderiaceae</taxon>
        <taxon>Paraburkholderia</taxon>
    </lineage>
</organism>
<evidence type="ECO:0000313" key="9">
    <source>
        <dbReference type="Proteomes" id="UP000247772"/>
    </source>
</evidence>
<dbReference type="RefSeq" id="WP_110854627.1">
    <property type="nucleotide sequence ID" value="NZ_QJSQ01000004.1"/>
</dbReference>
<dbReference type="GO" id="GO:0022857">
    <property type="term" value="F:transmembrane transporter activity"/>
    <property type="evidence" value="ECO:0007669"/>
    <property type="project" value="InterPro"/>
</dbReference>
<dbReference type="GO" id="GO:0005886">
    <property type="term" value="C:plasma membrane"/>
    <property type="evidence" value="ECO:0007669"/>
    <property type="project" value="UniProtKB-SubCell"/>
</dbReference>
<evidence type="ECO:0000256" key="2">
    <source>
        <dbReference type="ARBA" id="ARBA00022448"/>
    </source>
</evidence>
<evidence type="ECO:0000256" key="4">
    <source>
        <dbReference type="ARBA" id="ARBA00022692"/>
    </source>
</evidence>
<feature type="transmembrane region" description="Helical" evidence="7">
    <location>
        <begin position="90"/>
        <end position="107"/>
    </location>
</feature>
<keyword evidence="2" id="KW-0813">Transport</keyword>
<feature type="transmembrane region" description="Helical" evidence="7">
    <location>
        <begin position="162"/>
        <end position="187"/>
    </location>
</feature>
<feature type="transmembrane region" description="Helical" evidence="7">
    <location>
        <begin position="397"/>
        <end position="417"/>
    </location>
</feature>
<dbReference type="InterPro" id="IPR006726">
    <property type="entry name" value="PHBA_efflux_AaeB/fusaric-R"/>
</dbReference>
<feature type="transmembrane region" description="Helical" evidence="7">
    <location>
        <begin position="529"/>
        <end position="551"/>
    </location>
</feature>
<evidence type="ECO:0000256" key="3">
    <source>
        <dbReference type="ARBA" id="ARBA00022475"/>
    </source>
</evidence>
<dbReference type="PANTHER" id="PTHR30509">
    <property type="entry name" value="P-HYDROXYBENZOIC ACID EFFLUX PUMP SUBUNIT-RELATED"/>
    <property type="match status" value="1"/>
</dbReference>
<keyword evidence="4 7" id="KW-0812">Transmembrane</keyword>
<protein>
    <submittedName>
        <fullName evidence="8">Putative membrane protein YccC</fullName>
    </submittedName>
</protein>
<dbReference type="PANTHER" id="PTHR30509:SF9">
    <property type="entry name" value="MULTIDRUG RESISTANCE PROTEIN MDTO"/>
    <property type="match status" value="1"/>
</dbReference>
<evidence type="ECO:0000256" key="5">
    <source>
        <dbReference type="ARBA" id="ARBA00022989"/>
    </source>
</evidence>
<comment type="caution">
    <text evidence="8">The sequence shown here is derived from an EMBL/GenBank/DDBJ whole genome shotgun (WGS) entry which is preliminary data.</text>
</comment>
<proteinExistence type="predicted"/>
<evidence type="ECO:0000313" key="8">
    <source>
        <dbReference type="EMBL" id="PYE25683.1"/>
    </source>
</evidence>
<keyword evidence="3" id="KW-1003">Cell membrane</keyword>
<comment type="subcellular location">
    <subcellularLocation>
        <location evidence="1">Cell membrane</location>
        <topology evidence="1">Multi-pass membrane protein</topology>
    </subcellularLocation>
</comment>
<name>A0A2V4U5C5_9BURK</name>
<dbReference type="Pfam" id="PF04632">
    <property type="entry name" value="FUSC"/>
    <property type="match status" value="1"/>
</dbReference>
<evidence type="ECO:0000256" key="6">
    <source>
        <dbReference type="ARBA" id="ARBA00023136"/>
    </source>
</evidence>
<sequence length="739" mass="81837">MSRQPAIHRAFDSRRRAGIIWRAARRALRDWQASDGAIWIHLLKTVAAGLLAMGISMLLDLPQPRIAMTTVFVLMQPLSGMVFAKSFYRIVGTAVGMVAAVVLGAVFVQQPELYILGMTGWVAACTAAAMRNRHFRWYGFVLAGYTAALIGIPLVMQPNGLFLAALGRGAEVAVGILCSGMVSAVIVPRQSGSLLDRTLRSRYLNFTAFAAAVLAGRLERGAFEGRFASLVDDVVGFEATRAFSFFEDPTMRSRSGLLSRLNSEFMDACARLHALRQLLKRLHWYDAAIAPLAPYFGELAALLAQRPRRNEGDRAYARRLADGLDAFQRTLPRHVRETRRPLEHKLPDALPDFDTSAELIYRFTTEIVRYSRTWVSLMEARPAQEPRAARYVPRTSWYVVAFTFVRTAVVVAALGWFWVETDWPSGGLAMIAAALTCALTSSSPNASRMAVQMAVGAGFAAVTGYLFTCYVYPNVDGFPLLCSTLVPVLAIGAFLATRSRIAGYGVGFSVFFCLLAGPDNVIVYTPDLLVNNGIAVVAAMLVASLAFAVVFPPHMNWLIERMCVSLRGQVVQACHEELVGLGQRFQSGTHDLMHQLRLLLNGRRQAHRRALRWMLVTLEVGHAVVDLRNEAHAADWLDLHDARWPAALARVQEDIAHLFKSPDGIALDRALSAVRAATWIAQEALATVHHERERRHDVQRLLSHLHFIRSALLDRDAPLGPLARRTRRTRGLLRSLKTQ</sequence>
<dbReference type="Proteomes" id="UP000247772">
    <property type="component" value="Unassembled WGS sequence"/>
</dbReference>